<dbReference type="OrthoDB" id="2679037at2"/>
<evidence type="ECO:0000313" key="1">
    <source>
        <dbReference type="EMBL" id="SHF38555.1"/>
    </source>
</evidence>
<dbReference type="InterPro" id="IPR036390">
    <property type="entry name" value="WH_DNA-bd_sf"/>
</dbReference>
<gene>
    <name evidence="1" type="ORF">SAMN05444392_11925</name>
</gene>
<organism evidence="1 2">
    <name type="scientific">Seinonella peptonophila</name>
    <dbReference type="NCBI Taxonomy" id="112248"/>
    <lineage>
        <taxon>Bacteria</taxon>
        <taxon>Bacillati</taxon>
        <taxon>Bacillota</taxon>
        <taxon>Bacilli</taxon>
        <taxon>Bacillales</taxon>
        <taxon>Thermoactinomycetaceae</taxon>
        <taxon>Seinonella</taxon>
    </lineage>
</organism>
<proteinExistence type="predicted"/>
<dbReference type="SUPFAM" id="SSF46785">
    <property type="entry name" value="Winged helix' DNA-binding domain"/>
    <property type="match status" value="1"/>
</dbReference>
<keyword evidence="2" id="KW-1185">Reference proteome</keyword>
<dbReference type="RefSeq" id="WP_073158140.1">
    <property type="nucleotide sequence ID" value="NZ_FQVL01000019.1"/>
</dbReference>
<evidence type="ECO:0000313" key="2">
    <source>
        <dbReference type="Proteomes" id="UP000184476"/>
    </source>
</evidence>
<dbReference type="EMBL" id="FQVL01000019">
    <property type="protein sequence ID" value="SHF38555.1"/>
    <property type="molecule type" value="Genomic_DNA"/>
</dbReference>
<dbReference type="Proteomes" id="UP000184476">
    <property type="component" value="Unassembled WGS sequence"/>
</dbReference>
<sequence length="98" mass="10968">MHSGFEKPFIRIHLLYHANQKAITPEGIQAEINTHGYQVSPQEVQQELNHLASEGYVTANGSQYSITTSGKGELQSVHQHLEPLYQEVVQNKKAVSPM</sequence>
<accession>A0A1M5B7Y9</accession>
<dbReference type="AlphaFoldDB" id="A0A1M5B7Y9"/>
<dbReference type="Gene3D" id="1.10.10.10">
    <property type="entry name" value="Winged helix-like DNA-binding domain superfamily/Winged helix DNA-binding domain"/>
    <property type="match status" value="1"/>
</dbReference>
<name>A0A1M5B7Y9_9BACL</name>
<reference evidence="1 2" key="1">
    <citation type="submission" date="2016-11" db="EMBL/GenBank/DDBJ databases">
        <authorList>
            <person name="Jaros S."/>
            <person name="Januszkiewicz K."/>
            <person name="Wedrychowicz H."/>
        </authorList>
    </citation>
    <scope>NUCLEOTIDE SEQUENCE [LARGE SCALE GENOMIC DNA]</scope>
    <source>
        <strain evidence="1 2">DSM 44666</strain>
    </source>
</reference>
<dbReference type="InterPro" id="IPR036388">
    <property type="entry name" value="WH-like_DNA-bd_sf"/>
</dbReference>
<protein>
    <submittedName>
        <fullName evidence="1">Uncharacterized protein</fullName>
    </submittedName>
</protein>